<organism evidence="2 3">
    <name type="scientific">Candidatus Pullibacteroides excrementavium</name>
    <dbReference type="NCBI Taxonomy" id="2840905"/>
    <lineage>
        <taxon>Bacteria</taxon>
        <taxon>Pseudomonadati</taxon>
        <taxon>Bacteroidota</taxon>
        <taxon>Bacteroidia</taxon>
        <taxon>Bacteroidales</taxon>
        <taxon>Candidatus Pullibacteroides</taxon>
    </lineage>
</organism>
<reference evidence="2" key="2">
    <citation type="journal article" date="2021" name="PeerJ">
        <title>Extensive microbial diversity within the chicken gut microbiome revealed by metagenomics and culture.</title>
        <authorList>
            <person name="Gilroy R."/>
            <person name="Ravi A."/>
            <person name="Getino M."/>
            <person name="Pursley I."/>
            <person name="Horton D.L."/>
            <person name="Alikhan N.F."/>
            <person name="Baker D."/>
            <person name="Gharbi K."/>
            <person name="Hall N."/>
            <person name="Watson M."/>
            <person name="Adriaenssens E.M."/>
            <person name="Foster-Nyarko E."/>
            <person name="Jarju S."/>
            <person name="Secka A."/>
            <person name="Antonio M."/>
            <person name="Oren A."/>
            <person name="Chaudhuri R.R."/>
            <person name="La Ragione R."/>
            <person name="Hildebrand F."/>
            <person name="Pallen M.J."/>
        </authorList>
    </citation>
    <scope>NUCLEOTIDE SEQUENCE</scope>
    <source>
        <strain evidence="2">2889</strain>
    </source>
</reference>
<proteinExistence type="predicted"/>
<protein>
    <recommendedName>
        <fullName evidence="1">Arm DNA-binding domain-containing protein</fullName>
    </recommendedName>
</protein>
<comment type="caution">
    <text evidence="2">The sequence shown here is derived from an EMBL/GenBank/DDBJ whole genome shotgun (WGS) entry which is preliminary data.</text>
</comment>
<dbReference type="Pfam" id="PF17293">
    <property type="entry name" value="Arm-DNA-bind_5"/>
    <property type="match status" value="1"/>
</dbReference>
<evidence type="ECO:0000313" key="2">
    <source>
        <dbReference type="EMBL" id="MBO8433076.1"/>
    </source>
</evidence>
<feature type="domain" description="Arm DNA-binding" evidence="1">
    <location>
        <begin position="12"/>
        <end position="80"/>
    </location>
</feature>
<reference evidence="2" key="1">
    <citation type="submission" date="2020-10" db="EMBL/GenBank/DDBJ databases">
        <authorList>
            <person name="Gilroy R."/>
        </authorList>
    </citation>
    <scope>NUCLEOTIDE SEQUENCE</scope>
    <source>
        <strain evidence="2">2889</strain>
    </source>
</reference>
<dbReference type="InterPro" id="IPR035386">
    <property type="entry name" value="Arm-DNA-bind_5"/>
</dbReference>
<dbReference type="Proteomes" id="UP000823612">
    <property type="component" value="Unassembled WGS sequence"/>
</dbReference>
<name>A0A9D9DSX7_9BACT</name>
<dbReference type="EMBL" id="JADIMZ010000108">
    <property type="protein sequence ID" value="MBO8433076.1"/>
    <property type="molecule type" value="Genomic_DNA"/>
</dbReference>
<gene>
    <name evidence="2" type="ORF">IAB08_07270</name>
</gene>
<sequence length="95" mass="10938">MGTAVSISVVCYRYKRLANGESPLMLRVSKDGKRSMRSLGVSVDAKHWDFRKNEPKLRCPNREYILDIILKAKQKTSKLHESLLAWKPFGIFAEQ</sequence>
<accession>A0A9D9DSX7</accession>
<evidence type="ECO:0000259" key="1">
    <source>
        <dbReference type="Pfam" id="PF17293"/>
    </source>
</evidence>
<evidence type="ECO:0000313" key="3">
    <source>
        <dbReference type="Proteomes" id="UP000823612"/>
    </source>
</evidence>
<dbReference type="AlphaFoldDB" id="A0A9D9DSX7"/>